<reference evidence="5" key="1">
    <citation type="submission" date="2024-02" db="UniProtKB">
        <authorList>
            <consortium name="WormBaseParasite"/>
        </authorList>
    </citation>
    <scope>IDENTIFICATION</scope>
</reference>
<feature type="region of interest" description="Disordered" evidence="2">
    <location>
        <begin position="64"/>
        <end position="84"/>
    </location>
</feature>
<dbReference type="WBParaSite" id="MBELARI_LOCUS4947">
    <property type="protein sequence ID" value="MBELARI_LOCUS4947"/>
    <property type="gene ID" value="MBELARI_LOCUS4947"/>
</dbReference>
<comment type="subcellular location">
    <subcellularLocation>
        <location evidence="1">Nucleus</location>
    </subcellularLocation>
</comment>
<dbReference type="AlphaFoldDB" id="A0AAF3J9L0"/>
<evidence type="ECO:0000256" key="1">
    <source>
        <dbReference type="ARBA" id="ARBA00004123"/>
    </source>
</evidence>
<evidence type="ECO:0000256" key="2">
    <source>
        <dbReference type="SAM" id="MobiDB-lite"/>
    </source>
</evidence>
<dbReference type="Gene3D" id="1.10.10.60">
    <property type="entry name" value="Homeodomain-like"/>
    <property type="match status" value="1"/>
</dbReference>
<proteinExistence type="predicted"/>
<evidence type="ECO:0000313" key="4">
    <source>
        <dbReference type="Proteomes" id="UP000887575"/>
    </source>
</evidence>
<dbReference type="GO" id="GO:0005634">
    <property type="term" value="C:nucleus"/>
    <property type="evidence" value="ECO:0007669"/>
    <property type="project" value="UniProtKB-SubCell"/>
</dbReference>
<protein>
    <submittedName>
        <fullName evidence="5">HTH psq-type domain-containing protein</fullName>
    </submittedName>
</protein>
<dbReference type="InterPro" id="IPR009057">
    <property type="entry name" value="Homeodomain-like_sf"/>
</dbReference>
<dbReference type="InterPro" id="IPR007889">
    <property type="entry name" value="HTH_Psq"/>
</dbReference>
<organism evidence="4 5">
    <name type="scientific">Mesorhabditis belari</name>
    <dbReference type="NCBI Taxonomy" id="2138241"/>
    <lineage>
        <taxon>Eukaryota</taxon>
        <taxon>Metazoa</taxon>
        <taxon>Ecdysozoa</taxon>
        <taxon>Nematoda</taxon>
        <taxon>Chromadorea</taxon>
        <taxon>Rhabditida</taxon>
        <taxon>Rhabditina</taxon>
        <taxon>Rhabditomorpha</taxon>
        <taxon>Rhabditoidea</taxon>
        <taxon>Rhabditidae</taxon>
        <taxon>Mesorhabditinae</taxon>
        <taxon>Mesorhabditis</taxon>
    </lineage>
</organism>
<evidence type="ECO:0000313" key="5">
    <source>
        <dbReference type="WBParaSite" id="MBELARI_LOCUS4947"/>
    </source>
</evidence>
<evidence type="ECO:0000259" key="3">
    <source>
        <dbReference type="Pfam" id="PF05225"/>
    </source>
</evidence>
<keyword evidence="4" id="KW-1185">Reference proteome</keyword>
<dbReference type="Pfam" id="PF05225">
    <property type="entry name" value="HTH_psq"/>
    <property type="match status" value="1"/>
</dbReference>
<name>A0AAF3J9L0_9BILA</name>
<sequence>MYIFEPTTPTPKDRVTRGRYTLSKLELAVKYVIRDGWSCYKAAEVTGIPRTTIQRRVQIIRSEQKRRLSNGKDRSTRKRPFSEVEPSTSEEIFWEIPQEMVIEDELEESFIECGEVFFEMDDGMYLMDRDCLNAAEQGMDSVENLAAQQLRTPADFDDREGNRRDFTRTDFDVHTEHAYSQRQESDDVVDKRQRGKYYKRLIVNAQTGNHSKSGQ</sequence>
<dbReference type="SUPFAM" id="SSF46689">
    <property type="entry name" value="Homeodomain-like"/>
    <property type="match status" value="1"/>
</dbReference>
<dbReference type="GO" id="GO:0003677">
    <property type="term" value="F:DNA binding"/>
    <property type="evidence" value="ECO:0007669"/>
    <property type="project" value="InterPro"/>
</dbReference>
<feature type="compositionally biased region" description="Basic and acidic residues" evidence="2">
    <location>
        <begin position="64"/>
        <end position="74"/>
    </location>
</feature>
<feature type="domain" description="HTH psq-type" evidence="3">
    <location>
        <begin position="24"/>
        <end position="58"/>
    </location>
</feature>
<dbReference type="Proteomes" id="UP000887575">
    <property type="component" value="Unassembled WGS sequence"/>
</dbReference>
<accession>A0AAF3J9L0</accession>